<accession>A0A5R8Q835</accession>
<dbReference type="InParanoid" id="A0A5R8Q835"/>
<dbReference type="AlphaFoldDB" id="A0A5R8Q835"/>
<name>A0A5R8Q835_9FIRM</name>
<dbReference type="Pfam" id="PF09851">
    <property type="entry name" value="SHOCT"/>
    <property type="match status" value="1"/>
</dbReference>
<evidence type="ECO:0000313" key="3">
    <source>
        <dbReference type="Proteomes" id="UP000306912"/>
    </source>
</evidence>
<feature type="domain" description="SHOCT" evidence="1">
    <location>
        <begin position="54"/>
        <end position="81"/>
    </location>
</feature>
<dbReference type="OrthoDB" id="1908357at2"/>
<evidence type="ECO:0000313" key="2">
    <source>
        <dbReference type="EMBL" id="TLG71217.1"/>
    </source>
</evidence>
<organism evidence="2 3">
    <name type="scientific">Culicoidibacter larvae</name>
    <dbReference type="NCBI Taxonomy" id="2579976"/>
    <lineage>
        <taxon>Bacteria</taxon>
        <taxon>Bacillati</taxon>
        <taxon>Bacillota</taxon>
        <taxon>Culicoidibacteria</taxon>
        <taxon>Culicoidibacterales</taxon>
        <taxon>Culicoidibacteraceae</taxon>
        <taxon>Culicoidibacter</taxon>
    </lineage>
</organism>
<keyword evidence="3" id="KW-1185">Reference proteome</keyword>
<dbReference type="EMBL" id="VBWP01000014">
    <property type="protein sequence ID" value="TLG71217.1"/>
    <property type="molecule type" value="Genomic_DNA"/>
</dbReference>
<dbReference type="Proteomes" id="UP000306912">
    <property type="component" value="Unassembled WGS sequence"/>
</dbReference>
<comment type="caution">
    <text evidence="2">The sequence shown here is derived from an EMBL/GenBank/DDBJ whole genome shotgun (WGS) entry which is preliminary data.</text>
</comment>
<dbReference type="InterPro" id="IPR018649">
    <property type="entry name" value="SHOCT"/>
</dbReference>
<dbReference type="RefSeq" id="WP_138192425.1">
    <property type="nucleotide sequence ID" value="NZ_VBWP01000014.1"/>
</dbReference>
<evidence type="ECO:0000259" key="1">
    <source>
        <dbReference type="Pfam" id="PF09851"/>
    </source>
</evidence>
<protein>
    <submittedName>
        <fullName evidence="2">SHOCT domain-containing protein</fullName>
    </submittedName>
</protein>
<proteinExistence type="predicted"/>
<sequence length="83" mass="8758">MGYFGPLGPAGFRRRGRRRGLAVGLMVGSAMGRGEQANAAAQQQSGAGKLTDESALEKLSQLHEAGILTDVEFEAKKKQVLGE</sequence>
<reference evidence="2 3" key="1">
    <citation type="submission" date="2019-05" db="EMBL/GenBank/DDBJ databases">
        <title>Culicoidintestinum kansasii gen. nov., sp. nov. from the gastrointestinal tract of the biting midge, Culicoides sonorensis.</title>
        <authorList>
            <person name="Neupane S."/>
            <person name="Ghosh A."/>
            <person name="Gunther S."/>
            <person name="Martin K."/>
            <person name="Zurek L."/>
        </authorList>
    </citation>
    <scope>NUCLEOTIDE SEQUENCE [LARGE SCALE GENOMIC DNA]</scope>
    <source>
        <strain evidence="2 3">CS-1</strain>
    </source>
</reference>
<gene>
    <name evidence="2" type="ORF">FEZ08_11220</name>
</gene>